<feature type="compositionally biased region" description="Polar residues" evidence="1">
    <location>
        <begin position="528"/>
        <end position="542"/>
    </location>
</feature>
<dbReference type="PANTHER" id="PTHR11232">
    <property type="entry name" value="PHOSPHOTYROSINE INTERACTION DOMAIN-CONTAINING FAMILY MEMBER"/>
    <property type="match status" value="1"/>
</dbReference>
<protein>
    <recommendedName>
        <fullName evidence="2">PID domain-containing protein</fullName>
    </recommendedName>
</protein>
<evidence type="ECO:0000313" key="4">
    <source>
        <dbReference type="Proteomes" id="UP001367676"/>
    </source>
</evidence>
<gene>
    <name evidence="3" type="ORF">V9T40_012885</name>
</gene>
<name>A0AAN9TBR3_9HEMI</name>
<accession>A0AAN9TBR3</accession>
<dbReference type="AlphaFoldDB" id="A0AAN9TBR3"/>
<reference evidence="3 4" key="1">
    <citation type="submission" date="2024-03" db="EMBL/GenBank/DDBJ databases">
        <title>Adaptation during the transition from Ophiocordyceps entomopathogen to insect associate is accompanied by gene loss and intensified selection.</title>
        <authorList>
            <person name="Ward C.M."/>
            <person name="Onetto C.A."/>
            <person name="Borneman A.R."/>
        </authorList>
    </citation>
    <scope>NUCLEOTIDE SEQUENCE [LARGE SCALE GENOMIC DNA]</scope>
    <source>
        <strain evidence="3">AWRI1</strain>
        <tissue evidence="3">Single Adult Female</tissue>
    </source>
</reference>
<feature type="domain" description="PID" evidence="2">
    <location>
        <begin position="7"/>
        <end position="179"/>
    </location>
</feature>
<dbReference type="InterPro" id="IPR051133">
    <property type="entry name" value="Adapter_Engulfment-Domain"/>
</dbReference>
<evidence type="ECO:0000259" key="2">
    <source>
        <dbReference type="Pfam" id="PF14719"/>
    </source>
</evidence>
<proteinExistence type="predicted"/>
<feature type="region of interest" description="Disordered" evidence="1">
    <location>
        <begin position="526"/>
        <end position="545"/>
    </location>
</feature>
<dbReference type="Pfam" id="PF14719">
    <property type="entry name" value="PID_2"/>
    <property type="match status" value="1"/>
</dbReference>
<dbReference type="InterPro" id="IPR033930">
    <property type="entry name" value="FAM43A/B_PTB"/>
</dbReference>
<dbReference type="EMBL" id="JBBCAQ010000036">
    <property type="protein sequence ID" value="KAK7576599.1"/>
    <property type="molecule type" value="Genomic_DNA"/>
</dbReference>
<evidence type="ECO:0000256" key="1">
    <source>
        <dbReference type="SAM" id="MobiDB-lite"/>
    </source>
</evidence>
<dbReference type="Proteomes" id="UP001367676">
    <property type="component" value="Unassembled WGS sequence"/>
</dbReference>
<comment type="caution">
    <text evidence="3">The sequence shown here is derived from an EMBL/GenBank/DDBJ whole genome shotgun (WGS) entry which is preliminary data.</text>
</comment>
<keyword evidence="4" id="KW-1185">Reference proteome</keyword>
<dbReference type="Gene3D" id="2.30.29.30">
    <property type="entry name" value="Pleckstrin-homology domain (PH domain)/Phosphotyrosine-binding domain (PTB)"/>
    <property type="match status" value="1"/>
</dbReference>
<dbReference type="InterPro" id="IPR011993">
    <property type="entry name" value="PH-like_dom_sf"/>
</dbReference>
<dbReference type="CDD" id="cd01214">
    <property type="entry name" value="PTB_FAM43A"/>
    <property type="match status" value="1"/>
</dbReference>
<dbReference type="SUPFAM" id="SSF50729">
    <property type="entry name" value="PH domain-like"/>
    <property type="match status" value="1"/>
</dbReference>
<dbReference type="InterPro" id="IPR006020">
    <property type="entry name" value="PTB/PI_dom"/>
</dbReference>
<evidence type="ECO:0000313" key="3">
    <source>
        <dbReference type="EMBL" id="KAK7576599.1"/>
    </source>
</evidence>
<dbReference type="PANTHER" id="PTHR11232:SF2">
    <property type="entry name" value="FI05246P"/>
    <property type="match status" value="1"/>
</dbReference>
<organism evidence="3 4">
    <name type="scientific">Parthenolecanium corni</name>
    <dbReference type="NCBI Taxonomy" id="536013"/>
    <lineage>
        <taxon>Eukaryota</taxon>
        <taxon>Metazoa</taxon>
        <taxon>Ecdysozoa</taxon>
        <taxon>Arthropoda</taxon>
        <taxon>Hexapoda</taxon>
        <taxon>Insecta</taxon>
        <taxon>Pterygota</taxon>
        <taxon>Neoptera</taxon>
        <taxon>Paraneoptera</taxon>
        <taxon>Hemiptera</taxon>
        <taxon>Sternorrhyncha</taxon>
        <taxon>Coccoidea</taxon>
        <taxon>Coccidae</taxon>
        <taxon>Parthenolecanium</taxon>
    </lineage>
</organism>
<sequence length="608" mass="67080">MSLDVNVTPGVKCDSCTEKPLNTLWKNYTNTSKPDVQMKLIVTQSGLKAYTKEHGLTEYWSHRITFCSAPSELPKIFCWVYRHEGRKLKQELRCHAVLCAKESVARQIANQLQARLTQALIEFKRDKISRQNARLSLANSVYENPSLPRRKILLSTGCHNYRPPLERSKSAPKLMAIEESLEEEDECAGLGADLKKSCKPKFATYRNLSYSNRGNRMGGLHGLRVRSATTNNLLQTSSATNAITSDDCATKTVEVPSLRINDVADTTPTAAVHGITNSHETVNSSQFDENECCAGEDVVEQNPFGGWKREESLLEAFVREVSLQEKKRYQNEYERMCISDTDTAPSSITTDINENICDSSAAATTKCAYLLENITSASDAGDELPSPCPSYKDSCASRLDCELPPRYDDCMAVGKYDSLVRSRRKMFENGGNKWTDEPKPAQVESSEKDLVKNRRKLFECADQMAGSGCAVTAIAAAAPNSGIFPCTTSAPSTGGDTDSALHFDFSGDEQRDSLEECASCCANDDDSATPSLQSISSCSDTSSPRDVKLDYTSKNYDLDSLWEEDSDESGFVESIGGQDANDDKIRDLPHHHLMKSCILSSKSQCVEV</sequence>